<dbReference type="AlphaFoldDB" id="A0A0G2G7T9"/>
<feature type="region of interest" description="Disordered" evidence="1">
    <location>
        <begin position="1"/>
        <end position="20"/>
    </location>
</feature>
<accession>A0A0G2G7T9</accession>
<dbReference type="OrthoDB" id="4159781at2759"/>
<evidence type="ECO:0000313" key="2">
    <source>
        <dbReference type="EMBL" id="KKY19763.1"/>
    </source>
</evidence>
<proteinExistence type="predicted"/>
<dbReference type="PANTHER" id="PTHR37540">
    <property type="entry name" value="TRANSCRIPTION FACTOR (ACR-2), PUTATIVE-RELATED-RELATED"/>
    <property type="match status" value="1"/>
</dbReference>
<evidence type="ECO:0000313" key="3">
    <source>
        <dbReference type="Proteomes" id="UP000053317"/>
    </source>
</evidence>
<dbReference type="Proteomes" id="UP000053317">
    <property type="component" value="Unassembled WGS sequence"/>
</dbReference>
<organism evidence="2 3">
    <name type="scientific">Phaeomoniella chlamydospora</name>
    <name type="common">Phaeoacremonium chlamydosporum</name>
    <dbReference type="NCBI Taxonomy" id="158046"/>
    <lineage>
        <taxon>Eukaryota</taxon>
        <taxon>Fungi</taxon>
        <taxon>Dikarya</taxon>
        <taxon>Ascomycota</taxon>
        <taxon>Pezizomycotina</taxon>
        <taxon>Eurotiomycetes</taxon>
        <taxon>Chaetothyriomycetidae</taxon>
        <taxon>Phaeomoniellales</taxon>
        <taxon>Phaeomoniellaceae</taxon>
        <taxon>Phaeomoniella</taxon>
    </lineage>
</organism>
<gene>
    <name evidence="2" type="ORF">UCRPC4_g04464</name>
</gene>
<evidence type="ECO:0000256" key="1">
    <source>
        <dbReference type="SAM" id="MobiDB-lite"/>
    </source>
</evidence>
<reference evidence="2 3" key="2">
    <citation type="submission" date="2015-05" db="EMBL/GenBank/DDBJ databases">
        <authorList>
            <person name="Morales-Cruz A."/>
            <person name="Amrine K.C."/>
            <person name="Cantu D."/>
        </authorList>
    </citation>
    <scope>NUCLEOTIDE SEQUENCE [LARGE SCALE GENOMIC DNA]</scope>
    <source>
        <strain evidence="2">UCRPC4</strain>
    </source>
</reference>
<feature type="compositionally biased region" description="Polar residues" evidence="1">
    <location>
        <begin position="51"/>
        <end position="63"/>
    </location>
</feature>
<keyword evidence="3" id="KW-1185">Reference proteome</keyword>
<sequence>MQSVWDQRGKKQRDRMRENIEIVVETQDSYDKKEAAKARRRPSAVPVQPEDAQTASKGGSPSTEAVPGQIWSDTEHLDSSISELANQLAVDTDISRSAEDEAPVQIQIDSNVQREIEQAAMETLARRNVHMDRIDMAMLDPFQRACILVNSRTNAYLHHYFQALSWKFTMPKRIWLRHAMEDPGMMHSVLFIASAHHGFTVHKSRTLTIDARWHASKTIQYIKKGMQDPGRQFSDPVIGAIARIITWSLIQGDRETFGKHMHHVSQLIQRRGGLDALGFDGQLKYLMCCNTFGGASIWMSDIPESLRYPYGLLNQSALEDVPDVAIPAYSASSFEALNGDGWVPTDLADICTALAKIDATLSDPNNPLKTNENAQSQYGHCSNKLALRLIYDSQREAQRFTGGVPGIDVFIREITRITLLCYLFVFHREVPPFSQPLVLNLRRIRQWMEKSKSLPNLKVSNAWGGGKLGGLLFWSLMITGAITLNASDKADIMQELRTVADAMKINVWQRVQTVCRTYLWQQPLSDWPNARTFTRTDFASCRRATEHF</sequence>
<dbReference type="Pfam" id="PF11951">
    <property type="entry name" value="Fungal_trans_2"/>
    <property type="match status" value="1"/>
</dbReference>
<name>A0A0G2G7T9_PHACM</name>
<dbReference type="PANTHER" id="PTHR37540:SF5">
    <property type="entry name" value="TRANSCRIPTION FACTOR DOMAIN-CONTAINING PROTEIN"/>
    <property type="match status" value="1"/>
</dbReference>
<comment type="caution">
    <text evidence="2">The sequence shown here is derived from an EMBL/GenBank/DDBJ whole genome shotgun (WGS) entry which is preliminary data.</text>
</comment>
<protein>
    <submittedName>
        <fullName evidence="2">Uncharacterized protein</fullName>
    </submittedName>
</protein>
<reference evidence="2 3" key="1">
    <citation type="submission" date="2015-05" db="EMBL/GenBank/DDBJ databases">
        <title>Distinctive expansion of gene families associated with plant cell wall degradation and secondary metabolism in the genomes of grapevine trunk pathogens.</title>
        <authorList>
            <person name="Lawrence D.P."/>
            <person name="Travadon R."/>
            <person name="Rolshausen P.E."/>
            <person name="Baumgartner K."/>
        </authorList>
    </citation>
    <scope>NUCLEOTIDE SEQUENCE [LARGE SCALE GENOMIC DNA]</scope>
    <source>
        <strain evidence="2">UCRPC4</strain>
    </source>
</reference>
<dbReference type="InterPro" id="IPR021858">
    <property type="entry name" value="Fun_TF"/>
</dbReference>
<dbReference type="EMBL" id="LCWF01000106">
    <property type="protein sequence ID" value="KKY19763.1"/>
    <property type="molecule type" value="Genomic_DNA"/>
</dbReference>
<feature type="region of interest" description="Disordered" evidence="1">
    <location>
        <begin position="27"/>
        <end position="67"/>
    </location>
</feature>